<dbReference type="Proteomes" id="UP000011744">
    <property type="component" value="Unassembled WGS sequence"/>
</dbReference>
<accession>M3ABK0</accession>
<dbReference type="GO" id="GO:0005737">
    <property type="term" value="C:cytoplasm"/>
    <property type="evidence" value="ECO:0007669"/>
    <property type="project" value="TreeGrafter"/>
</dbReference>
<evidence type="ECO:0000313" key="13">
    <source>
        <dbReference type="Proteomes" id="UP000011744"/>
    </source>
</evidence>
<keyword evidence="3 8" id="KW-0663">Pyridoxal phosphate</keyword>
<evidence type="ECO:0000256" key="4">
    <source>
        <dbReference type="ARBA" id="ARBA00023239"/>
    </source>
</evidence>
<protein>
    <recommendedName>
        <fullName evidence="6">ornithine decarboxylase</fullName>
        <ecNumber evidence="6">4.1.1.17</ecNumber>
    </recommendedName>
</protein>
<dbReference type="PANTHER" id="PTHR11482:SF6">
    <property type="entry name" value="ORNITHINE DECARBOXYLASE 1-RELATED"/>
    <property type="match status" value="1"/>
</dbReference>
<comment type="pathway">
    <text evidence="5">Amine and polyamine biosynthesis; putrescine biosynthesis via L-ornithine pathway; putrescine from L-ornithine: step 1/1.</text>
</comment>
<dbReference type="SUPFAM" id="SSF51419">
    <property type="entry name" value="PLP-binding barrel"/>
    <property type="match status" value="1"/>
</dbReference>
<dbReference type="PANTHER" id="PTHR11482">
    <property type="entry name" value="ARGININE/DIAMINOPIMELATE/ORNITHINE DECARBOXYLASE"/>
    <property type="match status" value="1"/>
</dbReference>
<feature type="domain" description="Orn/DAP/Arg decarboxylase 2 N-terminal" evidence="11">
    <location>
        <begin position="28"/>
        <end position="260"/>
    </location>
</feature>
<sequence>MTGSYPSVAAFIQAERPEIPVHLLRPRRIEAMARAFVAGFPGDTLYAVKCNAHPLVLETMRRAGIRHFDVASPMEIERVAQCVPEGVMFYHHPAKTPGQIGLAWRSGVRFFAVDCLAELEKVAGLTDGNMRPVVRLAIPKGSGAVYDLSTKFGAPPEIFEAVLRRAAGMGLKPTATFHVGSQCLDPQAFRLGLELACRSIDRSGIGIDWMDIGGGFPAYYRLTRAPPLPAYFEAIAQAHRELTAPRGIRLACEPGRALMAEGGSLLARINLRKPDAVYLNDGIFGGLTETYWGKDQLSLPFRLLDSQGRLKAGPAGSFTAFGPTCDGNDKLPWPLDLPENAAEGDYVEFNLIGAYGREMAARYNGMASERVAVIDADFAGHQSVEAF</sequence>
<comment type="caution">
    <text evidence="12">The sequence shown here is derived from an EMBL/GenBank/DDBJ whole genome shotgun (WGS) entry which is preliminary data.</text>
</comment>
<evidence type="ECO:0000256" key="5">
    <source>
        <dbReference type="ARBA" id="ARBA00034115"/>
    </source>
</evidence>
<evidence type="ECO:0000313" key="12">
    <source>
        <dbReference type="EMBL" id="EME70143.1"/>
    </source>
</evidence>
<reference evidence="12 13" key="1">
    <citation type="journal article" date="2014" name="Genome Announc.">
        <title>Draft Genome Sequence of Magnetospirillum sp. Strain SO-1, a Freshwater Magnetotactic Bacterium Isolated from the Ol'khovka River, Russia.</title>
        <authorList>
            <person name="Grouzdev D.S."/>
            <person name="Dziuba M.V."/>
            <person name="Sukhacheva M.S."/>
            <person name="Mardanov A.V."/>
            <person name="Beletskiy A.V."/>
            <person name="Kuznetsov B.B."/>
            <person name="Skryabin K.G."/>
        </authorList>
    </citation>
    <scope>NUCLEOTIDE SEQUENCE [LARGE SCALE GENOMIC DNA]</scope>
    <source>
        <strain evidence="12 13">SO-1</strain>
    </source>
</reference>
<dbReference type="InterPro" id="IPR022644">
    <property type="entry name" value="De-COase2_N"/>
</dbReference>
<dbReference type="PROSITE" id="PS00878">
    <property type="entry name" value="ODR_DC_2_1"/>
    <property type="match status" value="1"/>
</dbReference>
<dbReference type="GO" id="GO:0004586">
    <property type="term" value="F:ornithine decarboxylase activity"/>
    <property type="evidence" value="ECO:0007669"/>
    <property type="project" value="UniProtKB-EC"/>
</dbReference>
<dbReference type="InterPro" id="IPR002433">
    <property type="entry name" value="Orn_de-COase"/>
</dbReference>
<evidence type="ECO:0000256" key="3">
    <source>
        <dbReference type="ARBA" id="ARBA00022898"/>
    </source>
</evidence>
<dbReference type="GO" id="GO:0033387">
    <property type="term" value="P:putrescine biosynthetic process from arginine, via ornithine"/>
    <property type="evidence" value="ECO:0007669"/>
    <property type="project" value="TreeGrafter"/>
</dbReference>
<organism evidence="12 13">
    <name type="scientific">Paramagnetospirillum caucaseum</name>
    <dbReference type="NCBI Taxonomy" id="1244869"/>
    <lineage>
        <taxon>Bacteria</taxon>
        <taxon>Pseudomonadati</taxon>
        <taxon>Pseudomonadota</taxon>
        <taxon>Alphaproteobacteria</taxon>
        <taxon>Rhodospirillales</taxon>
        <taxon>Magnetospirillaceae</taxon>
        <taxon>Paramagnetospirillum</taxon>
    </lineage>
</organism>
<dbReference type="Gene3D" id="2.40.37.10">
    <property type="entry name" value="Lyase, Ornithine Decarboxylase, Chain A, domain 1"/>
    <property type="match status" value="1"/>
</dbReference>
<dbReference type="InterPro" id="IPR022643">
    <property type="entry name" value="De-COase2_C"/>
</dbReference>
<evidence type="ECO:0000256" key="1">
    <source>
        <dbReference type="ARBA" id="ARBA00001933"/>
    </source>
</evidence>
<dbReference type="InterPro" id="IPR000183">
    <property type="entry name" value="Orn/DAP/Arg_de-COase"/>
</dbReference>
<dbReference type="RefSeq" id="WP_008616964.1">
    <property type="nucleotide sequence ID" value="NZ_AONQ01000022.1"/>
</dbReference>
<dbReference type="Pfam" id="PF00278">
    <property type="entry name" value="Orn_DAP_Arg_deC"/>
    <property type="match status" value="1"/>
</dbReference>
<feature type="active site" description="Proton donor" evidence="8">
    <location>
        <position position="325"/>
    </location>
</feature>
<dbReference type="PATRIC" id="fig|1244869.3.peg.2038"/>
<dbReference type="InterPro" id="IPR029066">
    <property type="entry name" value="PLP-binding_barrel"/>
</dbReference>
<evidence type="ECO:0000259" key="11">
    <source>
        <dbReference type="Pfam" id="PF02784"/>
    </source>
</evidence>
<dbReference type="PRINTS" id="PR01182">
    <property type="entry name" value="ORNDCRBXLASE"/>
</dbReference>
<dbReference type="STRING" id="1244869.H261_10069"/>
<evidence type="ECO:0000256" key="9">
    <source>
        <dbReference type="RuleBase" id="RU003737"/>
    </source>
</evidence>
<name>M3ABK0_9PROT</name>
<comment type="cofactor">
    <cofactor evidence="1 8">
        <name>pyridoxal 5'-phosphate</name>
        <dbReference type="ChEBI" id="CHEBI:597326"/>
    </cofactor>
</comment>
<dbReference type="SUPFAM" id="SSF50621">
    <property type="entry name" value="Alanine racemase C-terminal domain-like"/>
    <property type="match status" value="1"/>
</dbReference>
<dbReference type="PRINTS" id="PR01179">
    <property type="entry name" value="ODADCRBXLASE"/>
</dbReference>
<proteinExistence type="inferred from homology"/>
<evidence type="ECO:0000256" key="8">
    <source>
        <dbReference type="PIRSR" id="PIRSR600183-50"/>
    </source>
</evidence>
<dbReference type="eggNOG" id="COG0019">
    <property type="taxonomic scope" value="Bacteria"/>
</dbReference>
<dbReference type="OrthoDB" id="9802147at2"/>
<feature type="domain" description="Orn/DAP/Arg decarboxylase 2 C-terminal" evidence="10">
    <location>
        <begin position="261"/>
        <end position="351"/>
    </location>
</feature>
<dbReference type="Gene3D" id="3.20.20.10">
    <property type="entry name" value="Alanine racemase"/>
    <property type="match status" value="1"/>
</dbReference>
<evidence type="ECO:0000259" key="10">
    <source>
        <dbReference type="Pfam" id="PF00278"/>
    </source>
</evidence>
<gene>
    <name evidence="12" type="ORF">H261_10069</name>
</gene>
<evidence type="ECO:0000256" key="2">
    <source>
        <dbReference type="ARBA" id="ARBA00008872"/>
    </source>
</evidence>
<dbReference type="EMBL" id="AONQ01000022">
    <property type="protein sequence ID" value="EME70143.1"/>
    <property type="molecule type" value="Genomic_DNA"/>
</dbReference>
<dbReference type="EC" id="4.1.1.17" evidence="6"/>
<evidence type="ECO:0000256" key="7">
    <source>
        <dbReference type="ARBA" id="ARBA00049127"/>
    </source>
</evidence>
<keyword evidence="4" id="KW-0456">Lyase</keyword>
<dbReference type="InterPro" id="IPR009006">
    <property type="entry name" value="Ala_racemase/Decarboxylase_C"/>
</dbReference>
<comment type="catalytic activity">
    <reaction evidence="7">
        <text>L-ornithine + H(+) = putrescine + CO2</text>
        <dbReference type="Rhea" id="RHEA:22964"/>
        <dbReference type="ChEBI" id="CHEBI:15378"/>
        <dbReference type="ChEBI" id="CHEBI:16526"/>
        <dbReference type="ChEBI" id="CHEBI:46911"/>
        <dbReference type="ChEBI" id="CHEBI:326268"/>
        <dbReference type="EC" id="4.1.1.17"/>
    </reaction>
</comment>
<dbReference type="InterPro" id="IPR022653">
    <property type="entry name" value="De-COase2_pyr-phos_BS"/>
</dbReference>
<dbReference type="AlphaFoldDB" id="M3ABK0"/>
<comment type="similarity">
    <text evidence="2 9">Belongs to the Orn/Lys/Arg decarboxylase class-II family.</text>
</comment>
<feature type="modified residue" description="N6-(pyridoxal phosphate)lysine" evidence="8">
    <location>
        <position position="49"/>
    </location>
</feature>
<evidence type="ECO:0000256" key="6">
    <source>
        <dbReference type="ARBA" id="ARBA00034138"/>
    </source>
</evidence>
<dbReference type="Pfam" id="PF02784">
    <property type="entry name" value="Orn_Arg_deC_N"/>
    <property type="match status" value="1"/>
</dbReference>
<keyword evidence="13" id="KW-1185">Reference proteome</keyword>